<protein>
    <submittedName>
        <fullName evidence="5">ABC transporter ATP-binding protein</fullName>
    </submittedName>
</protein>
<dbReference type="GO" id="GO:0005524">
    <property type="term" value="F:ATP binding"/>
    <property type="evidence" value="ECO:0007669"/>
    <property type="project" value="UniProtKB-KW"/>
</dbReference>
<comment type="caution">
    <text evidence="5">The sequence shown here is derived from an EMBL/GenBank/DDBJ whole genome shotgun (WGS) entry which is preliminary data.</text>
</comment>
<dbReference type="AlphaFoldDB" id="A0AAJ1MKY2"/>
<dbReference type="InterPro" id="IPR003439">
    <property type="entry name" value="ABC_transporter-like_ATP-bd"/>
</dbReference>
<feature type="domain" description="ABC transporter" evidence="4">
    <location>
        <begin position="2"/>
        <end position="225"/>
    </location>
</feature>
<evidence type="ECO:0000313" key="5">
    <source>
        <dbReference type="EMBL" id="MDC7225290.1"/>
    </source>
</evidence>
<keyword evidence="2" id="KW-0547">Nucleotide-binding</keyword>
<dbReference type="SMART" id="SM00382">
    <property type="entry name" value="AAA"/>
    <property type="match status" value="1"/>
</dbReference>
<evidence type="ECO:0000259" key="4">
    <source>
        <dbReference type="PROSITE" id="PS50893"/>
    </source>
</evidence>
<dbReference type="Pfam" id="PF00005">
    <property type="entry name" value="ABC_tran"/>
    <property type="match status" value="1"/>
</dbReference>
<dbReference type="InterPro" id="IPR003593">
    <property type="entry name" value="AAA+_ATPase"/>
</dbReference>
<dbReference type="InterPro" id="IPR051782">
    <property type="entry name" value="ABC_Transporter_VariousFunc"/>
</dbReference>
<sequence length="279" mass="31343">MLEVKNLSFNYSKKNLFDDLSLEVQPGLYGLLGKNGAGKSTLLKLMSGELFPQSGSCLTMGVEALKRTPEMLSEIYYLPEEFELPSMTGNRYVESYSPFYPKFSMDFFRNCAEEFEIYPGDKLNSMSYGQRKKFMISFGLATWSSILLLDEPTNGLDIPSKSQFRRLAAAGASDERIILVSTHQVRDMENLIDPIIIVEEGKIIFNRSMEEISECISFQVSDIEPVGDDVVYYEKILGGFLTAYGKKDMNSRAVDLEFLFNMVVAKGKSVNGLFNGGVK</sequence>
<accession>A0AAJ1MKY2</accession>
<dbReference type="PANTHER" id="PTHR42939:SF1">
    <property type="entry name" value="ABC TRANSPORTER ATP-BINDING PROTEIN ALBC-RELATED"/>
    <property type="match status" value="1"/>
</dbReference>
<dbReference type="SUPFAM" id="SSF52540">
    <property type="entry name" value="P-loop containing nucleoside triphosphate hydrolases"/>
    <property type="match status" value="1"/>
</dbReference>
<keyword evidence="3 5" id="KW-0067">ATP-binding</keyword>
<dbReference type="GO" id="GO:0016887">
    <property type="term" value="F:ATP hydrolysis activity"/>
    <property type="evidence" value="ECO:0007669"/>
    <property type="project" value="InterPro"/>
</dbReference>
<gene>
    <name evidence="5" type="ORF">PQJ61_00840</name>
</gene>
<evidence type="ECO:0000256" key="3">
    <source>
        <dbReference type="ARBA" id="ARBA00022840"/>
    </source>
</evidence>
<evidence type="ECO:0000256" key="1">
    <source>
        <dbReference type="ARBA" id="ARBA00022448"/>
    </source>
</evidence>
<dbReference type="PROSITE" id="PS50893">
    <property type="entry name" value="ABC_TRANSPORTER_2"/>
    <property type="match status" value="1"/>
</dbReference>
<name>A0AAJ1MKY2_9SPIO</name>
<proteinExistence type="predicted"/>
<dbReference type="CDD" id="cd03230">
    <property type="entry name" value="ABC_DR_subfamily_A"/>
    <property type="match status" value="1"/>
</dbReference>
<dbReference type="Proteomes" id="UP001221217">
    <property type="component" value="Unassembled WGS sequence"/>
</dbReference>
<evidence type="ECO:0000256" key="2">
    <source>
        <dbReference type="ARBA" id="ARBA00022741"/>
    </source>
</evidence>
<keyword evidence="1" id="KW-0813">Transport</keyword>
<evidence type="ECO:0000313" key="6">
    <source>
        <dbReference type="Proteomes" id="UP001221217"/>
    </source>
</evidence>
<organism evidence="5 6">
    <name type="scientific">Candidatus Thalassospirochaeta sargassi</name>
    <dbReference type="NCBI Taxonomy" id="3119039"/>
    <lineage>
        <taxon>Bacteria</taxon>
        <taxon>Pseudomonadati</taxon>
        <taxon>Spirochaetota</taxon>
        <taxon>Spirochaetia</taxon>
        <taxon>Spirochaetales</taxon>
        <taxon>Spirochaetaceae</taxon>
        <taxon>Candidatus Thalassospirochaeta</taxon>
    </lineage>
</organism>
<dbReference type="PANTHER" id="PTHR42939">
    <property type="entry name" value="ABC TRANSPORTER ATP-BINDING PROTEIN ALBC-RELATED"/>
    <property type="match status" value="1"/>
</dbReference>
<dbReference type="Gene3D" id="3.40.50.300">
    <property type="entry name" value="P-loop containing nucleotide triphosphate hydrolases"/>
    <property type="match status" value="1"/>
</dbReference>
<reference evidence="5 6" key="1">
    <citation type="submission" date="2022-12" db="EMBL/GenBank/DDBJ databases">
        <title>Metagenome assembled genome from gulf of manar.</title>
        <authorList>
            <person name="Kohli P."/>
            <person name="Pk S."/>
            <person name="Venkata Ramana C."/>
            <person name="Sasikala C."/>
        </authorList>
    </citation>
    <scope>NUCLEOTIDE SEQUENCE [LARGE SCALE GENOMIC DNA]</scope>
    <source>
        <strain evidence="5">JB008</strain>
    </source>
</reference>
<dbReference type="EMBL" id="JAQQAL010000005">
    <property type="protein sequence ID" value="MDC7225290.1"/>
    <property type="molecule type" value="Genomic_DNA"/>
</dbReference>
<dbReference type="InterPro" id="IPR027417">
    <property type="entry name" value="P-loop_NTPase"/>
</dbReference>